<dbReference type="OrthoDB" id="5376140at2759"/>
<dbReference type="InterPro" id="IPR029063">
    <property type="entry name" value="SAM-dependent_MTases_sf"/>
</dbReference>
<evidence type="ECO:0000256" key="6">
    <source>
        <dbReference type="RuleBase" id="RU000417"/>
    </source>
</evidence>
<dbReference type="InterPro" id="IPR031303">
    <property type="entry name" value="C5_meth_CS"/>
</dbReference>
<evidence type="ECO:0000256" key="5">
    <source>
        <dbReference type="RuleBase" id="RU000416"/>
    </source>
</evidence>
<sequence length="768" mass="84320">MPSTKATPRKLVETTHTVAKVLSCDFGIRNGYECVNIPHVSPPPSVRDINSNTEAAAALKAFLAQQDGVRLDRVRRVAIGSSASLKTGDIVEIQQGTTRTLVLISKTTRLDVVGFELVWGSTTILHDVLKGNEVFATSREVIAPRSKVESKIDPNTVVLRYAWDETKPAFTGLNEWARHMGSETDEVVYHEGDFVFLHPRGNGALLDIVQVHRVRNQSVYVRVLHRQISQAADFKHDRLLLPSQELVRVDRATFTPVAKCNVSLLSDRASSWTLDANDFFVTEEGAGVLRPECAPCTEQARKARRSQRELAPLIGMEIMCGAGGLSLGLDLSGACETKFAIDADADSIKTFRSHHPQAKVFCCDAGDALRRAISGRLSAQGVPFPQRGQVDVISAGPPCQGFSHRNRTAPREAAQQDPRNLLVCTVLGWVEHLQPKYLILENVEGFTDSKLGGRKQGMVKLVMKCLLDLGYAATCGFVQSGASGCPQSRGRFILLAARRDLVLPRLPLPTHQFLGRKANPFTWTDGTGKTYAAQRASSAAAMLPAITVSDAIGDLSRFDWKDPHQVYAGPDTIELERAQRGIKQLAVVHCQANGFSKIEYATKPLNSFQERMRVFGGEAARTVSQHQTPGFNALAVERVVNVALRPGADYDSWSEPDIDKPALLGGFRFDRWQQKHFKYERIDGGLYFKALMTTPTAVGSMIHPDQRRIFSVRECARAQGFPDWIEFECGDANVSAAYRQIGNAVPVPLAVALAKSLTAARMRDANGL</sequence>
<evidence type="ECO:0000256" key="2">
    <source>
        <dbReference type="ARBA" id="ARBA00022679"/>
    </source>
</evidence>
<evidence type="ECO:0000256" key="1">
    <source>
        <dbReference type="ARBA" id="ARBA00022603"/>
    </source>
</evidence>
<evidence type="ECO:0000256" key="3">
    <source>
        <dbReference type="ARBA" id="ARBA00022691"/>
    </source>
</evidence>
<dbReference type="PROSITE" id="PS00095">
    <property type="entry name" value="C5_MTASE_2"/>
    <property type="match status" value="1"/>
</dbReference>
<dbReference type="AlphaFoldDB" id="E6ZVV6"/>
<dbReference type="Proteomes" id="UP000008867">
    <property type="component" value="Chromosome 21"/>
</dbReference>
<dbReference type="HOGENOM" id="CLU_367652_0_0_1"/>
<feature type="active site" evidence="4">
    <location>
        <position position="399"/>
    </location>
</feature>
<dbReference type="InterPro" id="IPR001525">
    <property type="entry name" value="C5_MeTfrase"/>
</dbReference>
<dbReference type="PANTHER" id="PTHR10629">
    <property type="entry name" value="CYTOSINE-SPECIFIC METHYLTRANSFERASE"/>
    <property type="match status" value="1"/>
</dbReference>
<dbReference type="eggNOG" id="ENOG502QPKK">
    <property type="taxonomic scope" value="Eukaryota"/>
</dbReference>
<comment type="similarity">
    <text evidence="4 5">Belongs to the class I-like SAM-binding methyltransferase superfamily. C5-methyltransferase family.</text>
</comment>
<dbReference type="Gene3D" id="3.40.50.150">
    <property type="entry name" value="Vaccinia Virus protein VP39"/>
    <property type="match status" value="1"/>
</dbReference>
<reference evidence="7 8" key="1">
    <citation type="journal article" date="2010" name="Science">
        <title>Pathogenicity determinants in smut fungi revealed by genome comparison.</title>
        <authorList>
            <person name="Schirawski J."/>
            <person name="Mannhaupt G."/>
            <person name="Muench K."/>
            <person name="Brefort T."/>
            <person name="Schipper K."/>
            <person name="Doehlemann G."/>
            <person name="Di Stasio M."/>
            <person name="Roessel N."/>
            <person name="Mendoza-Mendoza A."/>
            <person name="Pester D."/>
            <person name="Mueller O."/>
            <person name="Winterberg B."/>
            <person name="Meyer E."/>
            <person name="Ghareeb H."/>
            <person name="Wollenberg T."/>
            <person name="Muensterkoetter M."/>
            <person name="Wong P."/>
            <person name="Walter M."/>
            <person name="Stukenbrock E."/>
            <person name="Gueldener U."/>
            <person name="Kahmann R."/>
        </authorList>
    </citation>
    <scope>NUCLEOTIDE SEQUENCE [LARGE SCALE GENOMIC DNA]</scope>
    <source>
        <strain evidence="8">SRZ2</strain>
    </source>
</reference>
<dbReference type="InterPro" id="IPR050390">
    <property type="entry name" value="C5-Methyltransferase"/>
</dbReference>
<evidence type="ECO:0000256" key="4">
    <source>
        <dbReference type="PROSITE-ProRule" id="PRU01016"/>
    </source>
</evidence>
<keyword evidence="2 4" id="KW-0808">Transferase</keyword>
<dbReference type="GO" id="GO:0003677">
    <property type="term" value="F:DNA binding"/>
    <property type="evidence" value="ECO:0007669"/>
    <property type="project" value="TreeGrafter"/>
</dbReference>
<dbReference type="PANTHER" id="PTHR10629:SF52">
    <property type="entry name" value="DNA (CYTOSINE-5)-METHYLTRANSFERASE 1"/>
    <property type="match status" value="1"/>
</dbReference>
<dbReference type="Pfam" id="PF00145">
    <property type="entry name" value="DNA_methylase"/>
    <property type="match status" value="1"/>
</dbReference>
<dbReference type="GO" id="GO:0032259">
    <property type="term" value="P:methylation"/>
    <property type="evidence" value="ECO:0007669"/>
    <property type="project" value="UniProtKB-KW"/>
</dbReference>
<accession>E6ZVV6</accession>
<dbReference type="Gene3D" id="3.90.120.10">
    <property type="entry name" value="DNA Methylase, subunit A, domain 2"/>
    <property type="match status" value="2"/>
</dbReference>
<evidence type="ECO:0000313" key="7">
    <source>
        <dbReference type="EMBL" id="CBQ71263.1"/>
    </source>
</evidence>
<dbReference type="GO" id="GO:0044027">
    <property type="term" value="P:negative regulation of gene expression via chromosomal CpG island methylation"/>
    <property type="evidence" value="ECO:0007669"/>
    <property type="project" value="TreeGrafter"/>
</dbReference>
<dbReference type="InterPro" id="IPR018117">
    <property type="entry name" value="C5_DNA_meth_AS"/>
</dbReference>
<organism evidence="7 8">
    <name type="scientific">Sporisorium reilianum (strain SRZ2)</name>
    <name type="common">Maize head smut fungus</name>
    <dbReference type="NCBI Taxonomy" id="999809"/>
    <lineage>
        <taxon>Eukaryota</taxon>
        <taxon>Fungi</taxon>
        <taxon>Dikarya</taxon>
        <taxon>Basidiomycota</taxon>
        <taxon>Ustilaginomycotina</taxon>
        <taxon>Ustilaginomycetes</taxon>
        <taxon>Ustilaginales</taxon>
        <taxon>Ustilaginaceae</taxon>
        <taxon>Sporisorium</taxon>
    </lineage>
</organism>
<dbReference type="GO" id="GO:0005634">
    <property type="term" value="C:nucleus"/>
    <property type="evidence" value="ECO:0007669"/>
    <property type="project" value="TreeGrafter"/>
</dbReference>
<comment type="catalytic activity">
    <reaction evidence="6">
        <text>a 2'-deoxycytidine in DNA + S-adenosyl-L-methionine = a 5-methyl-2'-deoxycytidine in DNA + S-adenosyl-L-homocysteine + H(+)</text>
        <dbReference type="Rhea" id="RHEA:13681"/>
        <dbReference type="Rhea" id="RHEA-COMP:11369"/>
        <dbReference type="Rhea" id="RHEA-COMP:11370"/>
        <dbReference type="ChEBI" id="CHEBI:15378"/>
        <dbReference type="ChEBI" id="CHEBI:57856"/>
        <dbReference type="ChEBI" id="CHEBI:59789"/>
        <dbReference type="ChEBI" id="CHEBI:85452"/>
        <dbReference type="ChEBI" id="CHEBI:85454"/>
        <dbReference type="EC" id="2.1.1.37"/>
    </reaction>
</comment>
<evidence type="ECO:0000313" key="8">
    <source>
        <dbReference type="Proteomes" id="UP000008867"/>
    </source>
</evidence>
<dbReference type="EC" id="2.1.1.37" evidence="6"/>
<dbReference type="GO" id="GO:0003886">
    <property type="term" value="F:DNA (cytosine-5-)-methyltransferase activity"/>
    <property type="evidence" value="ECO:0007669"/>
    <property type="project" value="UniProtKB-EC"/>
</dbReference>
<dbReference type="PROSITE" id="PS51679">
    <property type="entry name" value="SAM_MT_C5"/>
    <property type="match status" value="1"/>
</dbReference>
<name>E6ZVV6_SPORE</name>
<dbReference type="NCBIfam" id="TIGR00675">
    <property type="entry name" value="dcm"/>
    <property type="match status" value="1"/>
</dbReference>
<dbReference type="VEuPathDB" id="FungiDB:sr16612"/>
<proteinExistence type="inferred from homology"/>
<protein>
    <recommendedName>
        <fullName evidence="6">Cytosine-specific methyltransferase</fullName>
        <ecNumber evidence="6">2.1.1.37</ecNumber>
    </recommendedName>
</protein>
<keyword evidence="1 4" id="KW-0489">Methyltransferase</keyword>
<dbReference type="EMBL" id="FQ311443">
    <property type="protein sequence ID" value="CBQ71263.1"/>
    <property type="molecule type" value="Genomic_DNA"/>
</dbReference>
<dbReference type="PRINTS" id="PR00105">
    <property type="entry name" value="C5METTRFRASE"/>
</dbReference>
<keyword evidence="3 4" id="KW-0949">S-adenosyl-L-methionine</keyword>
<gene>
    <name evidence="7" type="ORF">sr16612</name>
</gene>
<dbReference type="PROSITE" id="PS00094">
    <property type="entry name" value="C5_MTASE_1"/>
    <property type="match status" value="1"/>
</dbReference>
<dbReference type="SUPFAM" id="SSF53335">
    <property type="entry name" value="S-adenosyl-L-methionine-dependent methyltransferases"/>
    <property type="match status" value="1"/>
</dbReference>
<keyword evidence="8" id="KW-1185">Reference proteome</keyword>